<keyword evidence="2" id="KW-1185">Reference proteome</keyword>
<dbReference type="EMBL" id="AQHN01000083">
    <property type="protein sequence ID" value="ENN85587.1"/>
    <property type="molecule type" value="Genomic_DNA"/>
</dbReference>
<dbReference type="AlphaFoldDB" id="N6V3H1"/>
<protein>
    <submittedName>
        <fullName evidence="1">Uncharacterized protein</fullName>
    </submittedName>
</protein>
<reference evidence="1 2" key="1">
    <citation type="journal article" date="2012" name="BMC Genomics">
        <title>Genomic basis of broad host range and environmental adaptability of Rhizobium tropici CIAT 899 and Rhizobium sp. PRF 81 which are used in inoculants for common bean (Phaseolus vulgaris L.).</title>
        <authorList>
            <person name="Ormeno-Orrillo E."/>
            <person name="Menna P."/>
            <person name="Almeida L.G."/>
            <person name="Ollero F.J."/>
            <person name="Nicolas M.F."/>
            <person name="Pains Rodrigues E."/>
            <person name="Shigueyoshi Nakatani A."/>
            <person name="Silva Batista J.S."/>
            <person name="Oliveira Chueire L.M."/>
            <person name="Souza R.C."/>
            <person name="Ribeiro Vasconcelos A.T."/>
            <person name="Megias M."/>
            <person name="Hungria M."/>
            <person name="Martinez-Romero E."/>
        </authorList>
    </citation>
    <scope>NUCLEOTIDE SEQUENCE [LARGE SCALE GENOMIC DNA]</scope>
    <source>
        <strain evidence="1 2">PRF 81</strain>
    </source>
</reference>
<comment type="caution">
    <text evidence="1">The sequence shown here is derived from an EMBL/GenBank/DDBJ whole genome shotgun (WGS) entry which is preliminary data.</text>
</comment>
<sequence>MRLAGEPHGKIGFRPLERIVIEQLSQKRHGNRPRSEIETAIIILVAEWLMDSEFDIELLQTVLYAADREVTPLRDSAVGQSECNVDQDFIFGLSEAVDVAETFLLHAPHFAVDHALAFDKDAAECQFQSVVGGRFQNIAVNGTARHDARDTANIGLIRIVRPEKDARLRSFLPYRAGCFDAVTLAHLQVHDDMSGFQIPCQPFAGIAVFGFQYAGAFGKCSADRFVEVRAMKWIVLDDQNLHAAAPPADCTLEGKLTLTIVPPDAAAVLIAKRAEISRARVFMFSMPPPDDLRAFLSPSPSSMTSMASVPSQAFSWTSMQLAWACRIALLMASWAIRKRAIDTDCSRLSMAPLVSSLRVQVKVAPLS</sequence>
<organism evidence="1 2">
    <name type="scientific">Rhizobium freirei PRF 81</name>
    <dbReference type="NCBI Taxonomy" id="363754"/>
    <lineage>
        <taxon>Bacteria</taxon>
        <taxon>Pseudomonadati</taxon>
        <taxon>Pseudomonadota</taxon>
        <taxon>Alphaproteobacteria</taxon>
        <taxon>Hyphomicrobiales</taxon>
        <taxon>Rhizobiaceae</taxon>
        <taxon>Rhizobium/Agrobacterium group</taxon>
        <taxon>Rhizobium</taxon>
    </lineage>
</organism>
<accession>N6V3H1</accession>
<dbReference type="Proteomes" id="UP000012429">
    <property type="component" value="Unassembled WGS sequence"/>
</dbReference>
<name>N6V3H1_9HYPH</name>
<evidence type="ECO:0000313" key="2">
    <source>
        <dbReference type="Proteomes" id="UP000012429"/>
    </source>
</evidence>
<evidence type="ECO:0000313" key="1">
    <source>
        <dbReference type="EMBL" id="ENN85587.1"/>
    </source>
</evidence>
<proteinExistence type="predicted"/>
<gene>
    <name evidence="1" type="ORF">RHSP_06462</name>
</gene>